<gene>
    <name evidence="2" type="ordered locus">Igag_1918</name>
</gene>
<protein>
    <submittedName>
        <fullName evidence="2">Protease-associated PA domain protein</fullName>
    </submittedName>
</protein>
<dbReference type="InterPro" id="IPR046450">
    <property type="entry name" value="PA_dom_sf"/>
</dbReference>
<proteinExistence type="predicted"/>
<organism evidence="2 3">
    <name type="scientific">Ignisphaera aggregans (strain DSM 17230 / JCM 13409 / AQ1.S1)</name>
    <dbReference type="NCBI Taxonomy" id="583356"/>
    <lineage>
        <taxon>Archaea</taxon>
        <taxon>Thermoproteota</taxon>
        <taxon>Thermoprotei</taxon>
        <taxon>Desulfurococcales</taxon>
        <taxon>Desulfurococcaceae</taxon>
        <taxon>Ignisphaera</taxon>
    </lineage>
</organism>
<dbReference type="KEGG" id="iag:Igag_1918"/>
<dbReference type="Pfam" id="PF04389">
    <property type="entry name" value="Peptidase_M28"/>
    <property type="match status" value="1"/>
</dbReference>
<dbReference type="CDD" id="cd00538">
    <property type="entry name" value="PA"/>
    <property type="match status" value="1"/>
</dbReference>
<name>E0ST50_IGNAA</name>
<dbReference type="AlphaFoldDB" id="E0ST50"/>
<dbReference type="InterPro" id="IPR007484">
    <property type="entry name" value="Peptidase_M28"/>
</dbReference>
<keyword evidence="2" id="KW-0645">Protease</keyword>
<dbReference type="Proteomes" id="UP000001304">
    <property type="component" value="Chromosome"/>
</dbReference>
<evidence type="ECO:0000259" key="1">
    <source>
        <dbReference type="Pfam" id="PF04389"/>
    </source>
</evidence>
<evidence type="ECO:0000313" key="3">
    <source>
        <dbReference type="Proteomes" id="UP000001304"/>
    </source>
</evidence>
<dbReference type="BioCyc" id="IAGG583356:GHAH-1907-MONOMER"/>
<keyword evidence="2" id="KW-0378">Hydrolase</keyword>
<dbReference type="GO" id="GO:0006508">
    <property type="term" value="P:proteolysis"/>
    <property type="evidence" value="ECO:0007669"/>
    <property type="project" value="UniProtKB-KW"/>
</dbReference>
<sequence>MFREIFTTLERYYSLREVVDFAAFLSKYNRIQGSSDLERAMMAIVDILKDLGNIQLNTYVYSYSERYGIHLPVVGWDVNECFIEMVKPSKRIIHSFINSKTCVVAHSPPGDVEAQVVYVGEGSEENSYRNVDGKIILAYGNPYLVYRIGSELGAKGFIFFRTTSPGNSVPYLSLFLTPDEAKHFTAPAASISHSEAQRIIRYLEKGEEVTMRIFVDSIFRSDAKIIVVEAGIGEGEKELHIYAHACHPAGTVNDNISGTASLLELLIAFNRAIDRNMLNIPKEMRLTFIWFPEYYGSLPYLIEKVENRNMKIDFGVNLDMIGEKQEVTGSTLNIIRPPTFLSNKLYESVTVASLLNTLSLNSTFSNMQNVLSYRIDIVPYDGGSDHDIYLQFDIPSIMLNQWPDKFYHTDQDTIDKFDPIIASRIVIAIGAPLYALATGSIDKTMLSNIIDAYEKFLQGYSKMKRIFSTSSTTNSYSSIDHEKRYKYIGPKGIISLRYLVNILPRETFSNIKDIINNSFMQFLFTRYIPLSLMTSARSLNEIRELIENEYGVRIELDKIKKMIVYLEKLGLITAT</sequence>
<feature type="domain" description="Peptidase M28" evidence="1">
    <location>
        <begin position="251"/>
        <end position="420"/>
    </location>
</feature>
<dbReference type="HOGENOM" id="CLU_035477_0_0_2"/>
<dbReference type="Gene3D" id="3.50.30.30">
    <property type="match status" value="1"/>
</dbReference>
<reference evidence="2 3" key="1">
    <citation type="journal article" date="2010" name="Stand. Genomic Sci.">
        <title>Complete genome sequence of Ignisphaera aggregans type strain (AQ1.S1).</title>
        <authorList>
            <person name="Goker M."/>
            <person name="Held B."/>
            <person name="Lapidus A."/>
            <person name="Nolan M."/>
            <person name="Spring S."/>
            <person name="Yasawong M."/>
            <person name="Lucas S."/>
            <person name="Glavina Del Rio T."/>
            <person name="Tice H."/>
            <person name="Cheng J.F."/>
            <person name="Goodwin L."/>
            <person name="Tapia R."/>
            <person name="Pitluck S."/>
            <person name="Liolios K."/>
            <person name="Ivanova N."/>
            <person name="Mavromatis K."/>
            <person name="Mikhailova N."/>
            <person name="Pati A."/>
            <person name="Chen A."/>
            <person name="Palaniappan K."/>
            <person name="Brambilla E."/>
            <person name="Land M."/>
            <person name="Hauser L."/>
            <person name="Chang Y.J."/>
            <person name="Jeffries C.D."/>
            <person name="Brettin T."/>
            <person name="Detter J.C."/>
            <person name="Han C."/>
            <person name="Rohde M."/>
            <person name="Sikorski J."/>
            <person name="Woyke T."/>
            <person name="Bristow J."/>
            <person name="Eisen J.A."/>
            <person name="Markowitz V."/>
            <person name="Hugenholtz P."/>
            <person name="Kyrpides N.C."/>
            <person name="Klenk H.P."/>
        </authorList>
    </citation>
    <scope>NUCLEOTIDE SEQUENCE [LARGE SCALE GENOMIC DNA]</scope>
    <source>
        <strain evidence="3">DSM 17230 / JCM 13409 / AQ1.S1</strain>
    </source>
</reference>
<dbReference type="Gene3D" id="3.40.630.10">
    <property type="entry name" value="Zn peptidases"/>
    <property type="match status" value="1"/>
</dbReference>
<dbReference type="SUPFAM" id="SSF53187">
    <property type="entry name" value="Zn-dependent exopeptidases"/>
    <property type="match status" value="1"/>
</dbReference>
<keyword evidence="3" id="KW-1185">Reference proteome</keyword>
<evidence type="ECO:0000313" key="2">
    <source>
        <dbReference type="EMBL" id="ADM28711.1"/>
    </source>
</evidence>
<dbReference type="SUPFAM" id="SSF52025">
    <property type="entry name" value="PA domain"/>
    <property type="match status" value="1"/>
</dbReference>
<dbReference type="STRING" id="583356.Igag_1918"/>
<dbReference type="GO" id="GO:0008233">
    <property type="term" value="F:peptidase activity"/>
    <property type="evidence" value="ECO:0007669"/>
    <property type="project" value="UniProtKB-KW"/>
</dbReference>
<dbReference type="EMBL" id="CP002098">
    <property type="protein sequence ID" value="ADM28711.1"/>
    <property type="molecule type" value="Genomic_DNA"/>
</dbReference>
<accession>E0ST50</accession>